<keyword evidence="2" id="KW-0813">Transport</keyword>
<feature type="transmembrane region" description="Helical" evidence="6">
    <location>
        <begin position="302"/>
        <end position="322"/>
    </location>
</feature>
<feature type="transmembrane region" description="Helical" evidence="6">
    <location>
        <begin position="45"/>
        <end position="62"/>
    </location>
</feature>
<name>A0A2S9D4Q4_PSECE</name>
<evidence type="ECO:0000256" key="6">
    <source>
        <dbReference type="SAM" id="Phobius"/>
    </source>
</evidence>
<feature type="transmembrane region" description="Helical" evidence="6">
    <location>
        <begin position="161"/>
        <end position="181"/>
    </location>
</feature>
<dbReference type="InterPro" id="IPR036259">
    <property type="entry name" value="MFS_trans_sf"/>
</dbReference>
<feature type="transmembrane region" description="Helical" evidence="6">
    <location>
        <begin position="359"/>
        <end position="379"/>
    </location>
</feature>
<dbReference type="GO" id="GO:0022857">
    <property type="term" value="F:transmembrane transporter activity"/>
    <property type="evidence" value="ECO:0007669"/>
    <property type="project" value="InterPro"/>
</dbReference>
<keyword evidence="3 6" id="KW-0812">Transmembrane</keyword>
<feature type="transmembrane region" description="Helical" evidence="6">
    <location>
        <begin position="263"/>
        <end position="282"/>
    </location>
</feature>
<keyword evidence="4 6" id="KW-1133">Transmembrane helix</keyword>
<evidence type="ECO:0000259" key="7">
    <source>
        <dbReference type="PROSITE" id="PS50850"/>
    </source>
</evidence>
<protein>
    <submittedName>
        <fullName evidence="8">MFS transporter</fullName>
    </submittedName>
</protein>
<evidence type="ECO:0000256" key="3">
    <source>
        <dbReference type="ARBA" id="ARBA00022692"/>
    </source>
</evidence>
<evidence type="ECO:0000313" key="8">
    <source>
        <dbReference type="EMBL" id="PRB89133.1"/>
    </source>
</evidence>
<feature type="transmembrane region" description="Helical" evidence="6">
    <location>
        <begin position="132"/>
        <end position="155"/>
    </location>
</feature>
<feature type="transmembrane region" description="Helical" evidence="6">
    <location>
        <begin position="100"/>
        <end position="120"/>
    </location>
</feature>
<gene>
    <name evidence="8" type="ORF">CQ006_26385</name>
</gene>
<dbReference type="Gene3D" id="1.20.1250.20">
    <property type="entry name" value="MFS general substrate transporter like domains"/>
    <property type="match status" value="1"/>
</dbReference>
<comment type="caution">
    <text evidence="8">The sequence shown here is derived from an EMBL/GenBank/DDBJ whole genome shotgun (WGS) entry which is preliminary data.</text>
</comment>
<dbReference type="PANTHER" id="PTHR42718">
    <property type="entry name" value="MAJOR FACILITATOR SUPERFAMILY MULTIDRUG TRANSPORTER MFSC"/>
    <property type="match status" value="1"/>
</dbReference>
<feature type="transmembrane region" description="Helical" evidence="6">
    <location>
        <begin position="193"/>
        <end position="213"/>
    </location>
</feature>
<dbReference type="PROSITE" id="PS50850">
    <property type="entry name" value="MFS"/>
    <property type="match status" value="1"/>
</dbReference>
<proteinExistence type="predicted"/>
<evidence type="ECO:0000256" key="4">
    <source>
        <dbReference type="ARBA" id="ARBA00022989"/>
    </source>
</evidence>
<dbReference type="AlphaFoldDB" id="A0A2S9D4Q4"/>
<reference evidence="8 9" key="1">
    <citation type="submission" date="2017-09" db="EMBL/GenBank/DDBJ databases">
        <title>Genomic, metabolic, and phenotypic characteristics of bacterial isolates from the natural microbiome of the model nematode Caenorhabditis elegans.</title>
        <authorList>
            <person name="Zimmermann J."/>
            <person name="Obeng N."/>
            <person name="Yang W."/>
            <person name="Obeng O."/>
            <person name="Kissoyan K."/>
            <person name="Pees B."/>
            <person name="Dirksen P."/>
            <person name="Hoppner M."/>
            <person name="Franke A."/>
            <person name="Rosenstiel P."/>
            <person name="Leippe M."/>
            <person name="Dierking K."/>
            <person name="Kaleta C."/>
            <person name="Schulenburg H."/>
        </authorList>
    </citation>
    <scope>NUCLEOTIDE SEQUENCE [LARGE SCALE GENOMIC DNA]</scope>
    <source>
        <strain evidence="8 9">MYb184</strain>
    </source>
</reference>
<feature type="transmembrane region" description="Helical" evidence="6">
    <location>
        <begin position="225"/>
        <end position="243"/>
    </location>
</feature>
<dbReference type="SUPFAM" id="SSF103473">
    <property type="entry name" value="MFS general substrate transporter"/>
    <property type="match status" value="1"/>
</dbReference>
<dbReference type="RefSeq" id="WP_043095463.1">
    <property type="nucleotide sequence ID" value="NZ_PCQE01000078.1"/>
</dbReference>
<dbReference type="GO" id="GO:0016020">
    <property type="term" value="C:membrane"/>
    <property type="evidence" value="ECO:0007669"/>
    <property type="project" value="UniProtKB-SubCell"/>
</dbReference>
<dbReference type="EMBL" id="PCQE01000078">
    <property type="protein sequence ID" value="PRB89133.1"/>
    <property type="molecule type" value="Genomic_DNA"/>
</dbReference>
<evidence type="ECO:0000256" key="1">
    <source>
        <dbReference type="ARBA" id="ARBA00004141"/>
    </source>
</evidence>
<keyword evidence="5 6" id="KW-0472">Membrane</keyword>
<dbReference type="Pfam" id="PF07690">
    <property type="entry name" value="MFS_1"/>
    <property type="match status" value="1"/>
</dbReference>
<feature type="transmembrane region" description="Helical" evidence="6">
    <location>
        <begin position="74"/>
        <end position="94"/>
    </location>
</feature>
<evidence type="ECO:0000256" key="5">
    <source>
        <dbReference type="ARBA" id="ARBA00023136"/>
    </source>
</evidence>
<dbReference type="PANTHER" id="PTHR42718:SF9">
    <property type="entry name" value="MAJOR FACILITATOR SUPERFAMILY MULTIDRUG TRANSPORTER MFSC"/>
    <property type="match status" value="1"/>
</dbReference>
<sequence length="506" mass="56519">MATSYASLYVAVLLLATIQFLESSMLGFASTPIRGEIQASPEEYSFIAVLYACFAVISISKVRWFIERIGWRNYVLSSIALYLLGALICSFSDGKVSFSIGRIIMALGGGAFMTIGRLLANTLPSQLRFNGICFFATGVLLGTMGGGWVAALTVSAGHWQAMFWVLLFLASAVALLTIIYAPKVSIPRDSWTSSSLSFVFLLGLFSFFTLYLLQRSYYEFYSDRAILIFFAVLAMGGGGAIFYVERQRTRPLLRLKDFTTKRYLAGVGLFCVCYLLIGMNNYVQPQYLAEGLGYYWESIGEFQALAFLCTLIVWMPVMRLFLPKYPSPIKYWVFSFGSLAIYAWIFCSFSPVVDVWTHIVPALVLSGFFISAGMGTTAMQTFREFGGDEQLFAHAYQLKNMLGQIVQAVGTAGATIFMQWRQTVQYGNLNINMIASDPAYSRGIDELSKYISLTHGSKQAVTMAMLQQSQELSRQAILLAGIEYYWLVFWVSLAVMLISVLQRTFK</sequence>
<evidence type="ECO:0000256" key="2">
    <source>
        <dbReference type="ARBA" id="ARBA00022448"/>
    </source>
</evidence>
<comment type="subcellular location">
    <subcellularLocation>
        <location evidence="1">Membrane</location>
        <topology evidence="1">Multi-pass membrane protein</topology>
    </subcellularLocation>
</comment>
<feature type="transmembrane region" description="Helical" evidence="6">
    <location>
        <begin position="331"/>
        <end position="353"/>
    </location>
</feature>
<feature type="domain" description="Major facilitator superfamily (MFS) profile" evidence="7">
    <location>
        <begin position="8"/>
        <end position="506"/>
    </location>
</feature>
<dbReference type="InterPro" id="IPR011701">
    <property type="entry name" value="MFS"/>
</dbReference>
<dbReference type="Proteomes" id="UP000239458">
    <property type="component" value="Unassembled WGS sequence"/>
</dbReference>
<organism evidence="8 9">
    <name type="scientific">Pseudomonas cedrina</name>
    <dbReference type="NCBI Taxonomy" id="651740"/>
    <lineage>
        <taxon>Bacteria</taxon>
        <taxon>Pseudomonadati</taxon>
        <taxon>Pseudomonadota</taxon>
        <taxon>Gammaproteobacteria</taxon>
        <taxon>Pseudomonadales</taxon>
        <taxon>Pseudomonadaceae</taxon>
        <taxon>Pseudomonas</taxon>
    </lineage>
</organism>
<dbReference type="InterPro" id="IPR020846">
    <property type="entry name" value="MFS_dom"/>
</dbReference>
<accession>A0A2S9D4Q4</accession>
<feature type="transmembrane region" description="Helical" evidence="6">
    <location>
        <begin position="484"/>
        <end position="501"/>
    </location>
</feature>
<evidence type="ECO:0000313" key="9">
    <source>
        <dbReference type="Proteomes" id="UP000239458"/>
    </source>
</evidence>